<dbReference type="PROSITE" id="PS51186">
    <property type="entry name" value="GNAT"/>
    <property type="match status" value="1"/>
</dbReference>
<dbReference type="PANTHER" id="PTHR43877:SF2">
    <property type="entry name" value="AMINOALKYLPHOSPHONATE N-ACETYLTRANSFERASE-RELATED"/>
    <property type="match status" value="1"/>
</dbReference>
<evidence type="ECO:0000256" key="2">
    <source>
        <dbReference type="ARBA" id="ARBA00023315"/>
    </source>
</evidence>
<dbReference type="CDD" id="cd04301">
    <property type="entry name" value="NAT_SF"/>
    <property type="match status" value="1"/>
</dbReference>
<dbReference type="RefSeq" id="WP_006593013.1">
    <property type="nucleotide sequence ID" value="NZ_BAHD01000039.1"/>
</dbReference>
<protein>
    <recommendedName>
        <fullName evidence="3">N-acetyltransferase domain-containing protein</fullName>
    </recommendedName>
</protein>
<dbReference type="Pfam" id="PF00583">
    <property type="entry name" value="Acetyltransf_1"/>
    <property type="match status" value="1"/>
</dbReference>
<gene>
    <name evidence="4" type="ORF">KILIM_039_00560</name>
</gene>
<organism evidence="4 5">
    <name type="scientific">Kineosphaera limosa NBRC 100340</name>
    <dbReference type="NCBI Taxonomy" id="1184609"/>
    <lineage>
        <taxon>Bacteria</taxon>
        <taxon>Bacillati</taxon>
        <taxon>Actinomycetota</taxon>
        <taxon>Actinomycetes</taxon>
        <taxon>Micrococcales</taxon>
        <taxon>Dermatophilaceae</taxon>
        <taxon>Kineosphaera</taxon>
    </lineage>
</organism>
<dbReference type="Proteomes" id="UP000008366">
    <property type="component" value="Unassembled WGS sequence"/>
</dbReference>
<dbReference type="GO" id="GO:0016747">
    <property type="term" value="F:acyltransferase activity, transferring groups other than amino-acyl groups"/>
    <property type="evidence" value="ECO:0007669"/>
    <property type="project" value="InterPro"/>
</dbReference>
<dbReference type="STRING" id="1184609.KILIM_039_00560"/>
<dbReference type="PANTHER" id="PTHR43877">
    <property type="entry name" value="AMINOALKYLPHOSPHONATE N-ACETYLTRANSFERASE-RELATED-RELATED"/>
    <property type="match status" value="1"/>
</dbReference>
<dbReference type="InterPro" id="IPR016181">
    <property type="entry name" value="Acyl_CoA_acyltransferase"/>
</dbReference>
<accession>K6WRN1</accession>
<dbReference type="InterPro" id="IPR000182">
    <property type="entry name" value="GNAT_dom"/>
</dbReference>
<dbReference type="Gene3D" id="3.40.630.30">
    <property type="match status" value="1"/>
</dbReference>
<feature type="domain" description="N-acetyltransferase" evidence="3">
    <location>
        <begin position="4"/>
        <end position="167"/>
    </location>
</feature>
<evidence type="ECO:0000313" key="5">
    <source>
        <dbReference type="Proteomes" id="UP000008366"/>
    </source>
</evidence>
<dbReference type="eggNOG" id="COG0456">
    <property type="taxonomic scope" value="Bacteria"/>
</dbReference>
<proteinExistence type="predicted"/>
<keyword evidence="2" id="KW-0012">Acyltransferase</keyword>
<evidence type="ECO:0000313" key="4">
    <source>
        <dbReference type="EMBL" id="GAB96481.1"/>
    </source>
</evidence>
<reference evidence="4 5" key="1">
    <citation type="submission" date="2012-08" db="EMBL/GenBank/DDBJ databases">
        <title>Whole genome shotgun sequence of Kineosphaera limosa NBRC 100340.</title>
        <authorList>
            <person name="Yoshida I."/>
            <person name="Isaki S."/>
            <person name="Hosoyama A."/>
            <person name="Tsuchikane K."/>
            <person name="Katsumata H."/>
            <person name="Ando Y."/>
            <person name="Ohji S."/>
            <person name="Hamada M."/>
            <person name="Tamura T."/>
            <person name="Yamazoe A."/>
            <person name="Yamazaki S."/>
            <person name="Fujita N."/>
        </authorList>
    </citation>
    <scope>NUCLEOTIDE SEQUENCE [LARGE SCALE GENOMIC DNA]</scope>
    <source>
        <strain evidence="4 5">NBRC 100340</strain>
    </source>
</reference>
<dbReference type="InterPro" id="IPR050832">
    <property type="entry name" value="Bact_Acetyltransf"/>
</dbReference>
<evidence type="ECO:0000256" key="1">
    <source>
        <dbReference type="ARBA" id="ARBA00022679"/>
    </source>
</evidence>
<comment type="caution">
    <text evidence="4">The sequence shown here is derived from an EMBL/GenBank/DDBJ whole genome shotgun (WGS) entry which is preliminary data.</text>
</comment>
<evidence type="ECO:0000259" key="3">
    <source>
        <dbReference type="PROSITE" id="PS51186"/>
    </source>
</evidence>
<dbReference type="AlphaFoldDB" id="K6WRN1"/>
<dbReference type="OrthoDB" id="9799092at2"/>
<name>K6WRN1_9MICO</name>
<keyword evidence="1" id="KW-0808">Transferase</keyword>
<keyword evidence="5" id="KW-1185">Reference proteome</keyword>
<dbReference type="SUPFAM" id="SSF55729">
    <property type="entry name" value="Acyl-CoA N-acyltransferases (Nat)"/>
    <property type="match status" value="1"/>
</dbReference>
<dbReference type="EMBL" id="BAHD01000039">
    <property type="protein sequence ID" value="GAB96481.1"/>
    <property type="molecule type" value="Genomic_DNA"/>
</dbReference>
<sequence>MSEINVRVLGEDEWEMYKEMRLRALQESPEAFVADYETEVDYEEDFWRTRMRRSARLLAERDGEAVGILSLRGNDKLFDNAAEIFGLWVPQNLRGSGVAARLVQSAAKAANSDGHTQLVYWVGTDNGRAVAFASSYGFRPTEHRRRMAHQGGEHDGDEEAAMVLALHR</sequence>